<dbReference type="CDD" id="cd02440">
    <property type="entry name" value="AdoMet_MTases"/>
    <property type="match status" value="1"/>
</dbReference>
<dbReference type="SUPFAM" id="SSF53335">
    <property type="entry name" value="S-adenosyl-L-methionine-dependent methyltransferases"/>
    <property type="match status" value="1"/>
</dbReference>
<name>A0A9P4IRY1_9PEZI</name>
<proteinExistence type="predicted"/>
<dbReference type="GO" id="GO:0008168">
    <property type="term" value="F:methyltransferase activity"/>
    <property type="evidence" value="ECO:0007669"/>
    <property type="project" value="UniProtKB-KW"/>
</dbReference>
<dbReference type="EMBL" id="ML978121">
    <property type="protein sequence ID" value="KAF2104273.1"/>
    <property type="molecule type" value="Genomic_DNA"/>
</dbReference>
<keyword evidence="2" id="KW-1185">Reference proteome</keyword>
<gene>
    <name evidence="1" type="ORF">NA57DRAFT_62893</name>
</gene>
<dbReference type="PANTHER" id="PTHR43591">
    <property type="entry name" value="METHYLTRANSFERASE"/>
    <property type="match status" value="1"/>
</dbReference>
<evidence type="ECO:0000313" key="1">
    <source>
        <dbReference type="EMBL" id="KAF2104273.1"/>
    </source>
</evidence>
<sequence length="321" mass="37216">MYRREKESKHKLLWKDQIPWRSIRTTTTSLASSIFSYRREHGRTYHAYKDGAYFLPNDEREIDRLDLQHHIFNMTFDNRLYFAPINPNLQNALDIGTGTGIWAIDFADLHPSCRVIGTDLSPTQPAFVPPNLEFVIDDAEDPWLFRQKFDFIHVRLLAGSFKNWPTVIQSCYDALAPGGWLELQDYILPCEAPDESYAGTSLEQWNQVMLRAAAALGRPMDVADHYAEWMGKVGFTEVTERQFIWPTNTWPRDPKLKEIGKWNEVNMLQGLAGFSLALMTRGLAWSKDEVDVFVAKVRADMRDRRIHAYFRIPVVYGQKPL</sequence>
<dbReference type="OrthoDB" id="2013972at2759"/>
<dbReference type="Gene3D" id="3.40.50.150">
    <property type="entry name" value="Vaccinia Virus protein VP39"/>
    <property type="match status" value="1"/>
</dbReference>
<dbReference type="InterPro" id="IPR029063">
    <property type="entry name" value="SAM-dependent_MTases_sf"/>
</dbReference>
<evidence type="ECO:0000313" key="2">
    <source>
        <dbReference type="Proteomes" id="UP000799772"/>
    </source>
</evidence>
<comment type="caution">
    <text evidence="1">The sequence shown here is derived from an EMBL/GenBank/DDBJ whole genome shotgun (WGS) entry which is preliminary data.</text>
</comment>
<keyword evidence="1" id="KW-0808">Transferase</keyword>
<accession>A0A9P4IRY1</accession>
<protein>
    <submittedName>
        <fullName evidence="1">S-adenosyl-L-methionine-dependent methyltransferase</fullName>
    </submittedName>
</protein>
<dbReference type="Proteomes" id="UP000799772">
    <property type="component" value="Unassembled WGS sequence"/>
</dbReference>
<dbReference type="Pfam" id="PF13489">
    <property type="entry name" value="Methyltransf_23"/>
    <property type="match status" value="1"/>
</dbReference>
<keyword evidence="1" id="KW-0489">Methyltransferase</keyword>
<organism evidence="1 2">
    <name type="scientific">Rhizodiscina lignyota</name>
    <dbReference type="NCBI Taxonomy" id="1504668"/>
    <lineage>
        <taxon>Eukaryota</taxon>
        <taxon>Fungi</taxon>
        <taxon>Dikarya</taxon>
        <taxon>Ascomycota</taxon>
        <taxon>Pezizomycotina</taxon>
        <taxon>Dothideomycetes</taxon>
        <taxon>Pleosporomycetidae</taxon>
        <taxon>Aulographales</taxon>
        <taxon>Rhizodiscinaceae</taxon>
        <taxon>Rhizodiscina</taxon>
    </lineage>
</organism>
<dbReference type="PANTHER" id="PTHR43591:SF102">
    <property type="entry name" value="S-ADENOSYL-L-METHIONINE-DEPENDENT METHYLTRANSFERASE"/>
    <property type="match status" value="1"/>
</dbReference>
<dbReference type="AlphaFoldDB" id="A0A9P4IRY1"/>
<dbReference type="GO" id="GO:0032259">
    <property type="term" value="P:methylation"/>
    <property type="evidence" value="ECO:0007669"/>
    <property type="project" value="UniProtKB-KW"/>
</dbReference>
<reference evidence="1" key="1">
    <citation type="journal article" date="2020" name="Stud. Mycol.">
        <title>101 Dothideomycetes genomes: a test case for predicting lifestyles and emergence of pathogens.</title>
        <authorList>
            <person name="Haridas S."/>
            <person name="Albert R."/>
            <person name="Binder M."/>
            <person name="Bloem J."/>
            <person name="Labutti K."/>
            <person name="Salamov A."/>
            <person name="Andreopoulos B."/>
            <person name="Baker S."/>
            <person name="Barry K."/>
            <person name="Bills G."/>
            <person name="Bluhm B."/>
            <person name="Cannon C."/>
            <person name="Castanera R."/>
            <person name="Culley D."/>
            <person name="Daum C."/>
            <person name="Ezra D."/>
            <person name="Gonzalez J."/>
            <person name="Henrissat B."/>
            <person name="Kuo A."/>
            <person name="Liang C."/>
            <person name="Lipzen A."/>
            <person name="Lutzoni F."/>
            <person name="Magnuson J."/>
            <person name="Mondo S."/>
            <person name="Nolan M."/>
            <person name="Ohm R."/>
            <person name="Pangilinan J."/>
            <person name="Park H.-J."/>
            <person name="Ramirez L."/>
            <person name="Alfaro M."/>
            <person name="Sun H."/>
            <person name="Tritt A."/>
            <person name="Yoshinaga Y."/>
            <person name="Zwiers L.-H."/>
            <person name="Turgeon B."/>
            <person name="Goodwin S."/>
            <person name="Spatafora J."/>
            <person name="Crous P."/>
            <person name="Grigoriev I."/>
        </authorList>
    </citation>
    <scope>NUCLEOTIDE SEQUENCE</scope>
    <source>
        <strain evidence="1">CBS 133067</strain>
    </source>
</reference>